<protein>
    <submittedName>
        <fullName evidence="8">Cysteine desulfurase</fullName>
    </submittedName>
</protein>
<evidence type="ECO:0000256" key="4">
    <source>
        <dbReference type="ARBA" id="ARBA00050776"/>
    </source>
</evidence>
<keyword evidence="9" id="KW-1185">Reference proteome</keyword>
<dbReference type="Pfam" id="PF00266">
    <property type="entry name" value="Aminotran_5"/>
    <property type="match status" value="1"/>
</dbReference>
<evidence type="ECO:0000313" key="8">
    <source>
        <dbReference type="EMBL" id="GGM04822.1"/>
    </source>
</evidence>
<dbReference type="InterPro" id="IPR015422">
    <property type="entry name" value="PyrdxlP-dep_Trfase_small"/>
</dbReference>
<comment type="caution">
    <text evidence="8">The sequence shown here is derived from an EMBL/GenBank/DDBJ whole genome shotgun (WGS) entry which is preliminary data.</text>
</comment>
<comment type="cofactor">
    <cofactor evidence="1 5">
        <name>pyridoxal 5'-phosphate</name>
        <dbReference type="ChEBI" id="CHEBI:597326"/>
    </cofactor>
</comment>
<dbReference type="Gene3D" id="3.40.640.10">
    <property type="entry name" value="Type I PLP-dependent aspartate aminotransferase-like (Major domain)"/>
    <property type="match status" value="1"/>
</dbReference>
<dbReference type="PANTHER" id="PTHR43586">
    <property type="entry name" value="CYSTEINE DESULFURASE"/>
    <property type="match status" value="1"/>
</dbReference>
<dbReference type="RefSeq" id="WP_188942073.1">
    <property type="nucleotide sequence ID" value="NZ_BMNA01000004.1"/>
</dbReference>
<dbReference type="InterPro" id="IPR015421">
    <property type="entry name" value="PyrdxlP-dep_Trfase_major"/>
</dbReference>
<dbReference type="EMBL" id="BMNA01000004">
    <property type="protein sequence ID" value="GGM04822.1"/>
    <property type="molecule type" value="Genomic_DNA"/>
</dbReference>
<evidence type="ECO:0000256" key="2">
    <source>
        <dbReference type="ARBA" id="ARBA00010447"/>
    </source>
</evidence>
<accession>A0A917SZF4</accession>
<keyword evidence="3" id="KW-0663">Pyridoxal phosphate</keyword>
<gene>
    <name evidence="8" type="ORF">GCM10011594_26330</name>
</gene>
<dbReference type="InterPro" id="IPR000192">
    <property type="entry name" value="Aminotrans_V_dom"/>
</dbReference>
<evidence type="ECO:0000256" key="1">
    <source>
        <dbReference type="ARBA" id="ARBA00001933"/>
    </source>
</evidence>
<evidence type="ECO:0000256" key="5">
    <source>
        <dbReference type="RuleBase" id="RU004504"/>
    </source>
</evidence>
<dbReference type="GO" id="GO:0031071">
    <property type="term" value="F:cysteine desulfurase activity"/>
    <property type="evidence" value="ECO:0007669"/>
    <property type="project" value="UniProtKB-EC"/>
</dbReference>
<evidence type="ECO:0000256" key="6">
    <source>
        <dbReference type="SAM" id="MobiDB-lite"/>
    </source>
</evidence>
<dbReference type="Gene3D" id="3.90.1150.10">
    <property type="entry name" value="Aspartate Aminotransferase, domain 1"/>
    <property type="match status" value="1"/>
</dbReference>
<reference evidence="8" key="1">
    <citation type="journal article" date="2014" name="Int. J. Syst. Evol. Microbiol.">
        <title>Complete genome sequence of Corynebacterium casei LMG S-19264T (=DSM 44701T), isolated from a smear-ripened cheese.</title>
        <authorList>
            <consortium name="US DOE Joint Genome Institute (JGI-PGF)"/>
            <person name="Walter F."/>
            <person name="Albersmeier A."/>
            <person name="Kalinowski J."/>
            <person name="Ruckert C."/>
        </authorList>
    </citation>
    <scope>NUCLEOTIDE SEQUENCE</scope>
    <source>
        <strain evidence="8">CGMCC 4.7308</strain>
    </source>
</reference>
<dbReference type="InterPro" id="IPR015424">
    <property type="entry name" value="PyrdxlP-dep_Trfase"/>
</dbReference>
<dbReference type="AlphaFoldDB" id="A0A917SZF4"/>
<dbReference type="Proteomes" id="UP000655208">
    <property type="component" value="Unassembled WGS sequence"/>
</dbReference>
<dbReference type="SUPFAM" id="SSF53383">
    <property type="entry name" value="PLP-dependent transferases"/>
    <property type="match status" value="1"/>
</dbReference>
<feature type="region of interest" description="Disordered" evidence="6">
    <location>
        <begin position="21"/>
        <end position="43"/>
    </location>
</feature>
<dbReference type="InterPro" id="IPR020578">
    <property type="entry name" value="Aminotrans_V_PyrdxlP_BS"/>
</dbReference>
<evidence type="ECO:0000256" key="3">
    <source>
        <dbReference type="ARBA" id="ARBA00022898"/>
    </source>
</evidence>
<dbReference type="PANTHER" id="PTHR43586:SF8">
    <property type="entry name" value="CYSTEINE DESULFURASE 1, CHLOROPLASTIC"/>
    <property type="match status" value="1"/>
</dbReference>
<feature type="domain" description="Aminotransferase class V" evidence="7">
    <location>
        <begin position="69"/>
        <end position="447"/>
    </location>
</feature>
<comment type="catalytic activity">
    <reaction evidence="4">
        <text>(sulfur carrier)-H + L-cysteine = (sulfur carrier)-SH + L-alanine</text>
        <dbReference type="Rhea" id="RHEA:43892"/>
        <dbReference type="Rhea" id="RHEA-COMP:14737"/>
        <dbReference type="Rhea" id="RHEA-COMP:14739"/>
        <dbReference type="ChEBI" id="CHEBI:29917"/>
        <dbReference type="ChEBI" id="CHEBI:35235"/>
        <dbReference type="ChEBI" id="CHEBI:57972"/>
        <dbReference type="ChEBI" id="CHEBI:64428"/>
        <dbReference type="EC" id="2.8.1.7"/>
    </reaction>
</comment>
<comment type="similarity">
    <text evidence="2">Belongs to the class-V pyridoxal-phosphate-dependent aminotransferase family. Csd subfamily.</text>
</comment>
<reference evidence="8" key="2">
    <citation type="submission" date="2020-09" db="EMBL/GenBank/DDBJ databases">
        <authorList>
            <person name="Sun Q."/>
            <person name="Zhou Y."/>
        </authorList>
    </citation>
    <scope>NUCLEOTIDE SEQUENCE</scope>
    <source>
        <strain evidence="8">CGMCC 4.7308</strain>
    </source>
</reference>
<sequence length="496" mass="50820">MTVALHRPDWQIHLAGLATDRTTLPPPADARSRAAALPGPGRPHAPGLEVVGAAARVPLATGGHVEYANLDHAASAPALRVVRDAVDTVLDRYASVHRGAGWHSRLCTSLYEGAREPVRRFVGGRPDDAVVFTRNTTDAFALLAHCLPPRTTVVVFETEHHAALLPWERTATVVRLAAPADADDAVAAAEAALRRRSPGPALLVVTGASNVTGEVWPVARLAAVARARGARVVLDAAQLAPHRSLSVAELGVDYVAVSGHKLYAPYGAGALVGRSDWLSAAPPYLLGGGACALVGDRETRYAPVPARHEGGTPNVVGAVALATACHALGGVDRSRLTAVEAALTARLADGLAAVPGVTVHRLWPSADAIGVVTFTVAGQPAAVVAAALSAEHGIGVRDGAFCAHPLVRRLLGAAGDGDGGCGTPGDVGQAIRASAGLGTSTEHVDRLLRAVRSIAAHGPRLAYVDVDGRPAPAVDVDGRPAPAVDGRPVPALVPWL</sequence>
<evidence type="ECO:0000259" key="7">
    <source>
        <dbReference type="Pfam" id="PF00266"/>
    </source>
</evidence>
<evidence type="ECO:0000313" key="9">
    <source>
        <dbReference type="Proteomes" id="UP000655208"/>
    </source>
</evidence>
<organism evidence="8 9">
    <name type="scientific">Nakamurella endophytica</name>
    <dbReference type="NCBI Taxonomy" id="1748367"/>
    <lineage>
        <taxon>Bacteria</taxon>
        <taxon>Bacillati</taxon>
        <taxon>Actinomycetota</taxon>
        <taxon>Actinomycetes</taxon>
        <taxon>Nakamurellales</taxon>
        <taxon>Nakamurellaceae</taxon>
        <taxon>Nakamurella</taxon>
    </lineage>
</organism>
<proteinExistence type="inferred from homology"/>
<name>A0A917SZF4_9ACTN</name>
<dbReference type="PROSITE" id="PS00595">
    <property type="entry name" value="AA_TRANSFER_CLASS_5"/>
    <property type="match status" value="1"/>
</dbReference>